<keyword evidence="2" id="KW-0547">Nucleotide-binding</keyword>
<feature type="domain" description="ABC transporter" evidence="6">
    <location>
        <begin position="9"/>
        <end position="245"/>
    </location>
</feature>
<keyword evidence="1" id="KW-0813">Transport</keyword>
<evidence type="ECO:0000313" key="7">
    <source>
        <dbReference type="EMBL" id="EEV21404.1"/>
    </source>
</evidence>
<evidence type="ECO:0000256" key="1">
    <source>
        <dbReference type="ARBA" id="ARBA00022448"/>
    </source>
</evidence>
<dbReference type="PROSITE" id="PS00211">
    <property type="entry name" value="ABC_TRANSPORTER_1"/>
    <property type="match status" value="1"/>
</dbReference>
<dbReference type="Gene3D" id="3.40.50.300">
    <property type="entry name" value="P-loop containing nucleotide triphosphate hydrolases"/>
    <property type="match status" value="1"/>
</dbReference>
<name>C8PMI7_9SPIR</name>
<comment type="function">
    <text evidence="5">Part of the ABC transporter complex HmuTUV involved in hemin import. Responsible for energy coupling to the transport system.</text>
</comment>
<sequence length="268" mass="29840">MDRNMNAAFELDGVTAVRGTQTILKDLRQLIPQQQVIALIGPNGAGKTTLLRLLAGLDAPAAGTLSVLGENAAHLTRKRFAQKVCYIPQGHSGVFTYTVRDFIVMGRNPHQTALQTPSQKDWEYVDHALEVFGLTQFADRYYSQLSSGESRLVMLARGMVQDAPIILLDEPTANLDFYNEHKIMQITRKLCTKAHKTVLVSIHNPALALQYADLIYCIYNGGIAAVEEKSNPDFERNITAMLNVMYAEKGSGTIRLQRIDDIPFVYLK</sequence>
<keyword evidence="3 7" id="KW-0067">ATP-binding</keyword>
<gene>
    <name evidence="7" type="ORF">TREVI0001_0602</name>
</gene>
<dbReference type="eggNOG" id="COG1120">
    <property type="taxonomic scope" value="Bacteria"/>
</dbReference>
<evidence type="ECO:0000259" key="6">
    <source>
        <dbReference type="PROSITE" id="PS50893"/>
    </source>
</evidence>
<evidence type="ECO:0000313" key="8">
    <source>
        <dbReference type="Proteomes" id="UP000004509"/>
    </source>
</evidence>
<evidence type="ECO:0000256" key="5">
    <source>
        <dbReference type="ARBA" id="ARBA00037066"/>
    </source>
</evidence>
<evidence type="ECO:0000256" key="4">
    <source>
        <dbReference type="ARBA" id="ARBA00022967"/>
    </source>
</evidence>
<evidence type="ECO:0000256" key="3">
    <source>
        <dbReference type="ARBA" id="ARBA00022840"/>
    </source>
</evidence>
<dbReference type="EMBL" id="ACYH01000011">
    <property type="protein sequence ID" value="EEV21404.1"/>
    <property type="molecule type" value="Genomic_DNA"/>
</dbReference>
<dbReference type="PANTHER" id="PTHR42794:SF1">
    <property type="entry name" value="HEMIN IMPORT ATP-BINDING PROTEIN HMUV"/>
    <property type="match status" value="1"/>
</dbReference>
<reference evidence="7 8" key="1">
    <citation type="submission" date="2009-07" db="EMBL/GenBank/DDBJ databases">
        <authorList>
            <person name="Madupu R."/>
            <person name="Sebastian Y."/>
            <person name="Durkin A.S."/>
            <person name="Torralba M."/>
            <person name="Methe B."/>
            <person name="Sutton G.G."/>
            <person name="Strausberg R.L."/>
            <person name="Nelson K.E."/>
        </authorList>
    </citation>
    <scope>NUCLEOTIDE SEQUENCE [LARGE SCALE GENOMIC DNA]</scope>
    <source>
        <strain evidence="7 8">ATCC 35580</strain>
    </source>
</reference>
<evidence type="ECO:0000256" key="2">
    <source>
        <dbReference type="ARBA" id="ARBA00022741"/>
    </source>
</evidence>
<keyword evidence="7" id="KW-0378">Hydrolase</keyword>
<accession>C8PMI7</accession>
<organism evidence="7 8">
    <name type="scientific">Treponema vincentii ATCC 35580</name>
    <dbReference type="NCBI Taxonomy" id="596324"/>
    <lineage>
        <taxon>Bacteria</taxon>
        <taxon>Pseudomonadati</taxon>
        <taxon>Spirochaetota</taxon>
        <taxon>Spirochaetia</taxon>
        <taxon>Spirochaetales</taxon>
        <taxon>Treponemataceae</taxon>
        <taxon>Treponema</taxon>
    </lineage>
</organism>
<dbReference type="PROSITE" id="PS50893">
    <property type="entry name" value="ABC_TRANSPORTER_2"/>
    <property type="match status" value="1"/>
</dbReference>
<dbReference type="InterPro" id="IPR017871">
    <property type="entry name" value="ABC_transporter-like_CS"/>
</dbReference>
<dbReference type="GO" id="GO:0005524">
    <property type="term" value="F:ATP binding"/>
    <property type="evidence" value="ECO:0007669"/>
    <property type="project" value="UniProtKB-KW"/>
</dbReference>
<dbReference type="PANTHER" id="PTHR42794">
    <property type="entry name" value="HEMIN IMPORT ATP-BINDING PROTEIN HMUV"/>
    <property type="match status" value="1"/>
</dbReference>
<dbReference type="Pfam" id="PF00005">
    <property type="entry name" value="ABC_tran"/>
    <property type="match status" value="1"/>
</dbReference>
<dbReference type="InterPro" id="IPR003593">
    <property type="entry name" value="AAA+_ATPase"/>
</dbReference>
<dbReference type="STRING" id="596324.TREVI0001_0602"/>
<dbReference type="InterPro" id="IPR027417">
    <property type="entry name" value="P-loop_NTPase"/>
</dbReference>
<dbReference type="CDD" id="cd03214">
    <property type="entry name" value="ABC_Iron-Siderophores_B12_Hemin"/>
    <property type="match status" value="1"/>
</dbReference>
<protein>
    <submittedName>
        <fullName evidence="7">ABC transporter, ATP-binding protein</fullName>
        <ecNumber evidence="7">3.6.3.-</ecNumber>
    </submittedName>
</protein>
<comment type="caution">
    <text evidence="7">The sequence shown here is derived from an EMBL/GenBank/DDBJ whole genome shotgun (WGS) entry which is preliminary data.</text>
</comment>
<dbReference type="EC" id="3.6.3.-" evidence="7"/>
<dbReference type="SMART" id="SM00382">
    <property type="entry name" value="AAA"/>
    <property type="match status" value="1"/>
</dbReference>
<dbReference type="Proteomes" id="UP000004509">
    <property type="component" value="Unassembled WGS sequence"/>
</dbReference>
<keyword evidence="4" id="KW-1278">Translocase</keyword>
<dbReference type="AlphaFoldDB" id="C8PMI7"/>
<dbReference type="GO" id="GO:0016887">
    <property type="term" value="F:ATP hydrolysis activity"/>
    <property type="evidence" value="ECO:0007669"/>
    <property type="project" value="InterPro"/>
</dbReference>
<proteinExistence type="predicted"/>
<dbReference type="SUPFAM" id="SSF52540">
    <property type="entry name" value="P-loop containing nucleoside triphosphate hydrolases"/>
    <property type="match status" value="1"/>
</dbReference>
<dbReference type="InterPro" id="IPR003439">
    <property type="entry name" value="ABC_transporter-like_ATP-bd"/>
</dbReference>